<gene>
    <name evidence="4" type="ORF">BU24DRAFT_372039</name>
</gene>
<dbReference type="SUPFAM" id="SSF51735">
    <property type="entry name" value="NAD(P)-binding Rossmann-fold domains"/>
    <property type="match status" value="1"/>
</dbReference>
<dbReference type="EMBL" id="ML978070">
    <property type="protein sequence ID" value="KAF2015133.1"/>
    <property type="molecule type" value="Genomic_DNA"/>
</dbReference>
<dbReference type="PANTHER" id="PTHR42748">
    <property type="entry name" value="NITROGEN METABOLITE REPRESSION PROTEIN NMRA FAMILY MEMBER"/>
    <property type="match status" value="1"/>
</dbReference>
<comment type="similarity">
    <text evidence="1">Belongs to the NmrA-type oxidoreductase family.</text>
</comment>
<dbReference type="Gene3D" id="3.40.50.720">
    <property type="entry name" value="NAD(P)-binding Rossmann-like Domain"/>
    <property type="match status" value="1"/>
</dbReference>
<dbReference type="Proteomes" id="UP000799778">
    <property type="component" value="Unassembled WGS sequence"/>
</dbReference>
<proteinExistence type="inferred from homology"/>
<dbReference type="RefSeq" id="XP_033383472.1">
    <property type="nucleotide sequence ID" value="XM_033524489.1"/>
</dbReference>
<sequence length="313" mass="34812">MAPTFLVVGATGNTGRSVVDTLSKLLASHKTFSDHQILALTRSSKSEISQQLAKLPHVKVEEQNWVEITKEWLLERNVVRAFIASHNQPNHFAEESTFHVAALRAGVQYVVRISTTAANVTPDCDAYYPRTHWAIEAMLSSPEFEKLKWTSLQPNVFTTMFLATAAQLIKQYRKDGTQDVLRTMASPDAPIGVIDPNDVGTFAAHLLLQEDVTKHNKAKYVMNGPEDLTGNQIVQMVEEQIGVKVENVNFKDMTFIDYMAASSQESKNVILSIKYAPVTGWEGLCLTSTTSKEVLELAPPKRTPAQVLRTLLE</sequence>
<dbReference type="AlphaFoldDB" id="A0A6A5XQC3"/>
<evidence type="ECO:0000313" key="5">
    <source>
        <dbReference type="Proteomes" id="UP000799778"/>
    </source>
</evidence>
<dbReference type="GeneID" id="54281886"/>
<evidence type="ECO:0000259" key="3">
    <source>
        <dbReference type="Pfam" id="PF05368"/>
    </source>
</evidence>
<keyword evidence="5" id="KW-1185">Reference proteome</keyword>
<evidence type="ECO:0000256" key="1">
    <source>
        <dbReference type="ARBA" id="ARBA00006328"/>
    </source>
</evidence>
<name>A0A6A5XQC3_9PLEO</name>
<dbReference type="Pfam" id="PF05368">
    <property type="entry name" value="NmrA"/>
    <property type="match status" value="1"/>
</dbReference>
<organism evidence="4 5">
    <name type="scientific">Aaosphaeria arxii CBS 175.79</name>
    <dbReference type="NCBI Taxonomy" id="1450172"/>
    <lineage>
        <taxon>Eukaryota</taxon>
        <taxon>Fungi</taxon>
        <taxon>Dikarya</taxon>
        <taxon>Ascomycota</taxon>
        <taxon>Pezizomycotina</taxon>
        <taxon>Dothideomycetes</taxon>
        <taxon>Pleosporomycetidae</taxon>
        <taxon>Pleosporales</taxon>
        <taxon>Pleosporales incertae sedis</taxon>
        <taxon>Aaosphaeria</taxon>
    </lineage>
</organism>
<dbReference type="OrthoDB" id="413314at2759"/>
<dbReference type="InterPro" id="IPR036291">
    <property type="entry name" value="NAD(P)-bd_dom_sf"/>
</dbReference>
<reference evidence="4" key="1">
    <citation type="journal article" date="2020" name="Stud. Mycol.">
        <title>101 Dothideomycetes genomes: a test case for predicting lifestyles and emergence of pathogens.</title>
        <authorList>
            <person name="Haridas S."/>
            <person name="Albert R."/>
            <person name="Binder M."/>
            <person name="Bloem J."/>
            <person name="Labutti K."/>
            <person name="Salamov A."/>
            <person name="Andreopoulos B."/>
            <person name="Baker S."/>
            <person name="Barry K."/>
            <person name="Bills G."/>
            <person name="Bluhm B."/>
            <person name="Cannon C."/>
            <person name="Castanera R."/>
            <person name="Culley D."/>
            <person name="Daum C."/>
            <person name="Ezra D."/>
            <person name="Gonzalez J."/>
            <person name="Henrissat B."/>
            <person name="Kuo A."/>
            <person name="Liang C."/>
            <person name="Lipzen A."/>
            <person name="Lutzoni F."/>
            <person name="Magnuson J."/>
            <person name="Mondo S."/>
            <person name="Nolan M."/>
            <person name="Ohm R."/>
            <person name="Pangilinan J."/>
            <person name="Park H.-J."/>
            <person name="Ramirez L."/>
            <person name="Alfaro M."/>
            <person name="Sun H."/>
            <person name="Tritt A."/>
            <person name="Yoshinaga Y."/>
            <person name="Zwiers L.-H."/>
            <person name="Turgeon B."/>
            <person name="Goodwin S."/>
            <person name="Spatafora J."/>
            <person name="Crous P."/>
            <person name="Grigoriev I."/>
        </authorList>
    </citation>
    <scope>NUCLEOTIDE SEQUENCE</scope>
    <source>
        <strain evidence="4">CBS 175.79</strain>
    </source>
</reference>
<protein>
    <submittedName>
        <fullName evidence="4">NAD(P)-binding protein</fullName>
    </submittedName>
</protein>
<evidence type="ECO:0000313" key="4">
    <source>
        <dbReference type="EMBL" id="KAF2015133.1"/>
    </source>
</evidence>
<accession>A0A6A5XQC3</accession>
<dbReference type="Gene3D" id="3.90.25.10">
    <property type="entry name" value="UDP-galactose 4-epimerase, domain 1"/>
    <property type="match status" value="1"/>
</dbReference>
<dbReference type="InterPro" id="IPR008030">
    <property type="entry name" value="NmrA-like"/>
</dbReference>
<dbReference type="GO" id="GO:0005634">
    <property type="term" value="C:nucleus"/>
    <property type="evidence" value="ECO:0007669"/>
    <property type="project" value="TreeGrafter"/>
</dbReference>
<keyword evidence="2" id="KW-0521">NADP</keyword>
<dbReference type="PANTHER" id="PTHR42748:SF31">
    <property type="entry name" value="NMRA-LIKE DOMAIN-CONTAINING PROTEIN-RELATED"/>
    <property type="match status" value="1"/>
</dbReference>
<dbReference type="InterPro" id="IPR051164">
    <property type="entry name" value="NmrA-like_oxidored"/>
</dbReference>
<evidence type="ECO:0000256" key="2">
    <source>
        <dbReference type="ARBA" id="ARBA00022857"/>
    </source>
</evidence>
<feature type="domain" description="NmrA-like" evidence="3">
    <location>
        <begin position="4"/>
        <end position="251"/>
    </location>
</feature>